<evidence type="ECO:0000256" key="6">
    <source>
        <dbReference type="SAM" id="Phobius"/>
    </source>
</evidence>
<protein>
    <submittedName>
        <fullName evidence="7">Lipopolysaccharide biosynthesis protein</fullName>
    </submittedName>
</protein>
<dbReference type="InterPro" id="IPR050833">
    <property type="entry name" value="Poly_Biosynth_Transport"/>
</dbReference>
<evidence type="ECO:0000256" key="3">
    <source>
        <dbReference type="ARBA" id="ARBA00022692"/>
    </source>
</evidence>
<sequence>METKSRTEYSAMNTTVAVISRMTAILMGFVTRVIFTHTLSENYVGINGLFTDILNVLSLTELGAGTAITYALYRPIAEGNIKKQQQLMKLYQTFYRGTAVCVGVLGLALIPFMDVLMKNRPEVEHLTFIYLLYLANSVLSYLLVYKRTLIEAHQMNYVVLIYQTGFLVLQDLLQIVVLLTTGNFILFLLMYLMCTVLSNVCISRKAEKLFPYLKEKEKERLPAEERTGLFRNIRAMMMHKLGTVVVNNTDNLLISAFVGVVSVGIYSNYYLLIGSVRQVLDQVFAGITASVGNLGATEDQGKIREIFETAFFIGQWLYGFAAICLYELLNPFVELAFGRQYLFERSVVMILCINFFINGTRKAVLTFRDSMGLFWFDRYKALAEAALNLVLSILLVRQYQTLGVFIGTFLSTILTSVWVEPFVLYRRRLHLPVHRFYLRYLLYAVCVGVVWIVTDLVCGLAEGSPLTVLLIRLPLCVVLPNLLFFMAYGRTKEWKRVLERLRHIEWGRLHRGGM</sequence>
<reference evidence="7 8" key="1">
    <citation type="submission" date="2018-08" db="EMBL/GenBank/DDBJ databases">
        <title>A genome reference for cultivated species of the human gut microbiota.</title>
        <authorList>
            <person name="Zou Y."/>
            <person name="Xue W."/>
            <person name="Luo G."/>
        </authorList>
    </citation>
    <scope>NUCLEOTIDE SEQUENCE [LARGE SCALE GENOMIC DNA]</scope>
    <source>
        <strain evidence="7 8">AF22-12AC</strain>
    </source>
</reference>
<dbReference type="Proteomes" id="UP000266172">
    <property type="component" value="Unassembled WGS sequence"/>
</dbReference>
<organism evidence="7 8">
    <name type="scientific">Roseburia hominis</name>
    <dbReference type="NCBI Taxonomy" id="301301"/>
    <lineage>
        <taxon>Bacteria</taxon>
        <taxon>Bacillati</taxon>
        <taxon>Bacillota</taxon>
        <taxon>Clostridia</taxon>
        <taxon>Lachnospirales</taxon>
        <taxon>Lachnospiraceae</taxon>
        <taxon>Roseburia</taxon>
    </lineage>
</organism>
<feature type="transmembrane region" description="Helical" evidence="6">
    <location>
        <begin position="157"/>
        <end position="178"/>
    </location>
</feature>
<dbReference type="PANTHER" id="PTHR30250:SF26">
    <property type="entry name" value="PSMA PROTEIN"/>
    <property type="match status" value="1"/>
</dbReference>
<dbReference type="EMBL" id="QRVL01000001">
    <property type="protein sequence ID" value="RGS41840.1"/>
    <property type="molecule type" value="Genomic_DNA"/>
</dbReference>
<name>A0A395V944_9FIRM</name>
<evidence type="ECO:0000313" key="8">
    <source>
        <dbReference type="Proteomes" id="UP000266172"/>
    </source>
</evidence>
<feature type="transmembrane region" description="Helical" evidence="6">
    <location>
        <begin position="437"/>
        <end position="454"/>
    </location>
</feature>
<feature type="transmembrane region" description="Helical" evidence="6">
    <location>
        <begin position="94"/>
        <end position="113"/>
    </location>
</feature>
<feature type="transmembrane region" description="Helical" evidence="6">
    <location>
        <begin position="125"/>
        <end position="145"/>
    </location>
</feature>
<evidence type="ECO:0000256" key="1">
    <source>
        <dbReference type="ARBA" id="ARBA00004651"/>
    </source>
</evidence>
<dbReference type="GO" id="GO:0005886">
    <property type="term" value="C:plasma membrane"/>
    <property type="evidence" value="ECO:0007669"/>
    <property type="project" value="UniProtKB-SubCell"/>
</dbReference>
<feature type="transmembrane region" description="Helical" evidence="6">
    <location>
        <begin position="310"/>
        <end position="329"/>
    </location>
</feature>
<gene>
    <name evidence="7" type="ORF">DWX93_00400</name>
</gene>
<keyword evidence="4 6" id="KW-1133">Transmembrane helix</keyword>
<keyword evidence="3 6" id="KW-0812">Transmembrane</keyword>
<evidence type="ECO:0000256" key="2">
    <source>
        <dbReference type="ARBA" id="ARBA00022475"/>
    </source>
</evidence>
<comment type="subcellular location">
    <subcellularLocation>
        <location evidence="1">Cell membrane</location>
        <topology evidence="1">Multi-pass membrane protein</topology>
    </subcellularLocation>
</comment>
<accession>A0A395V944</accession>
<proteinExistence type="predicted"/>
<feature type="transmembrane region" description="Helical" evidence="6">
    <location>
        <begin position="405"/>
        <end position="425"/>
    </location>
</feature>
<dbReference type="PANTHER" id="PTHR30250">
    <property type="entry name" value="PST FAMILY PREDICTED COLANIC ACID TRANSPORTER"/>
    <property type="match status" value="1"/>
</dbReference>
<evidence type="ECO:0000313" key="7">
    <source>
        <dbReference type="EMBL" id="RGS41840.1"/>
    </source>
</evidence>
<evidence type="ECO:0000256" key="5">
    <source>
        <dbReference type="ARBA" id="ARBA00023136"/>
    </source>
</evidence>
<evidence type="ECO:0000256" key="4">
    <source>
        <dbReference type="ARBA" id="ARBA00022989"/>
    </source>
</evidence>
<keyword evidence="2" id="KW-1003">Cell membrane</keyword>
<dbReference type="AlphaFoldDB" id="A0A395V944"/>
<feature type="transmembrane region" description="Helical" evidence="6">
    <location>
        <begin position="12"/>
        <end position="35"/>
    </location>
</feature>
<keyword evidence="5 6" id="KW-0472">Membrane</keyword>
<feature type="transmembrane region" description="Helical" evidence="6">
    <location>
        <begin position="55"/>
        <end position="73"/>
    </location>
</feature>
<feature type="transmembrane region" description="Helical" evidence="6">
    <location>
        <begin position="341"/>
        <end position="360"/>
    </location>
</feature>
<dbReference type="InterPro" id="IPR002797">
    <property type="entry name" value="Polysacc_synth"/>
</dbReference>
<dbReference type="Pfam" id="PF01943">
    <property type="entry name" value="Polysacc_synt"/>
    <property type="match status" value="1"/>
</dbReference>
<dbReference type="RefSeq" id="WP_118096089.1">
    <property type="nucleotide sequence ID" value="NZ_CAUBGO010000011.1"/>
</dbReference>
<feature type="transmembrane region" description="Helical" evidence="6">
    <location>
        <begin position="466"/>
        <end position="488"/>
    </location>
</feature>
<feature type="transmembrane region" description="Helical" evidence="6">
    <location>
        <begin position="184"/>
        <end position="202"/>
    </location>
</feature>
<comment type="caution">
    <text evidence="7">The sequence shown here is derived from an EMBL/GenBank/DDBJ whole genome shotgun (WGS) entry which is preliminary data.</text>
</comment>